<evidence type="ECO:0008006" key="4">
    <source>
        <dbReference type="Google" id="ProtNLM"/>
    </source>
</evidence>
<feature type="region of interest" description="Disordered" evidence="1">
    <location>
        <begin position="306"/>
        <end position="440"/>
    </location>
</feature>
<dbReference type="EMBL" id="JAFEKC020000012">
    <property type="protein sequence ID" value="KAK0511833.1"/>
    <property type="molecule type" value="Genomic_DNA"/>
</dbReference>
<evidence type="ECO:0000313" key="3">
    <source>
        <dbReference type="Proteomes" id="UP001166286"/>
    </source>
</evidence>
<protein>
    <recommendedName>
        <fullName evidence="4">F-box domain-containing protein</fullName>
    </recommendedName>
</protein>
<feature type="compositionally biased region" description="Basic and acidic residues" evidence="1">
    <location>
        <begin position="413"/>
        <end position="423"/>
    </location>
</feature>
<proteinExistence type="predicted"/>
<gene>
    <name evidence="2" type="ORF">JMJ35_005683</name>
</gene>
<keyword evidence="3" id="KW-1185">Reference proteome</keyword>
<feature type="compositionally biased region" description="Polar residues" evidence="1">
    <location>
        <begin position="391"/>
        <end position="412"/>
    </location>
</feature>
<dbReference type="Proteomes" id="UP001166286">
    <property type="component" value="Unassembled WGS sequence"/>
</dbReference>
<evidence type="ECO:0000313" key="2">
    <source>
        <dbReference type="EMBL" id="KAK0511833.1"/>
    </source>
</evidence>
<feature type="compositionally biased region" description="Polar residues" evidence="1">
    <location>
        <begin position="353"/>
        <end position="364"/>
    </location>
</feature>
<feature type="compositionally biased region" description="Low complexity" evidence="1">
    <location>
        <begin position="424"/>
        <end position="440"/>
    </location>
</feature>
<feature type="compositionally biased region" description="Acidic residues" evidence="1">
    <location>
        <begin position="43"/>
        <end position="66"/>
    </location>
</feature>
<comment type="caution">
    <text evidence="2">The sequence shown here is derived from an EMBL/GenBank/DDBJ whole genome shotgun (WGS) entry which is preliminary data.</text>
</comment>
<feature type="region of interest" description="Disordered" evidence="1">
    <location>
        <begin position="34"/>
        <end position="67"/>
    </location>
</feature>
<evidence type="ECO:0000256" key="1">
    <source>
        <dbReference type="SAM" id="MobiDB-lite"/>
    </source>
</evidence>
<sequence>MATRRRPSNSHITNATLSLTSIPDTHRIYNPLQHAWEHPDGTVSEETEDYKFGEDDEEEEEGDEYDGLFNEMAIDEDISEEAKAGIEEFNERYVQARAHTRMQRPRPEAESRRRKNRPSWAEPYIFPQDESNDSNGSVYSPSKPKSSKDRATKEVSAGRMRSPDSPRGFQENHRRRAVSLVGEINRRGKTSSESQEPDSFDIERYLAEATIWTLSDQRAFPGINPARLPPFIEVEDFDEPGQGAGSMNIPPASAPTMNDARPHPSESLAFRSTIPNIARRPVTEWPFHPLRLGTSISATANGSPSAGGFLANDDPERASQISSGLGVPAITDASRSRKRKSVRPRETVESGLQAETSRKPSQGSLRRGPFRKRRRPADSPTDEVALPSLLGFTQSRRTRIFSKSPTLPQAESTESRPPLDRRASTSASSSSGLLQSPSGTPTLSPLSFSAFDAAIINAALEDPEIARPGYIPALDLLPEAMRLKVYETLSHQGVHASTEQKSLLPSMHYCRTRHLVFTSELLPRTFAAQKRRDILSIFRNKAPYIPACISCIPRKPKTQYHVTTGRQTIRSPSPCRSPSKNYQAGTLDELPVEIFEHIARYCSHETLKKMRLVNKNFERKLSNRVFGTAVVPFNLGIYGMMVHDNPAKAVVDIKGKGKVGQKFPAKEVDDGMKIFKAWGNNVRRFAMAFEVDEEQLCNHPKKGKYEHHTTFWGPYKWPHPFYSRYEMVEGLEKKADEFRCMSLALSYLKEVRELGLSLDSGLGWIPGPDVSDRARVFQEKTRIFGHSHPFHDLDAKKDWNKKLHELGLHHKKYQIDGRMIVTAGRSLRRNAYGFYECTVHLDGGQPFLTFPDNDESYNLCKETLIYGGINLSIDPPSSRLVPNPLHHIRSVEHGTKDSSFKSASLVPNNLTTAQKEWLLETEWAQRAFLSSYCMALTDNSQAFENVESLTIAKLSSRYLAALQRDDFWKALPNLNSLTIMVSADFRDIQKTDSGVVEAPDIMPSKAATPFYNLVEGYIANIAGITTLNLGYFGGGEHQGGIFGRNQHVLPAPLYDLSNRHNTDIPCVLSLPYVEHLTLTNCWVAPAALISVVQMATPEMRTLTLNSVSLTTHYSGNEREPSPLENGVYPVPSGFPRLKDPEIGNLWDSRGYTPDPNAQLSPNHWLITGGRKGSWRDVIDRITPGPTIDLLRYAYQHMDIAPKMRTGPLERIDFVSCGYVRLPDQEGLDQDGIGEVIIRPPNPALEKRAMDLIPVMMHRNSDLLLGQIVPSLPEEELAIFRDCFPMTIGWGDDNIKYHNHEDGQPTGGSGRFSGHVEKLTFADDRASLLTAGLLARTKIGEFLLRIPR</sequence>
<accession>A0AA39QZ39</accession>
<name>A0AA39QZ39_9LECA</name>
<organism evidence="2 3">
    <name type="scientific">Cladonia borealis</name>
    <dbReference type="NCBI Taxonomy" id="184061"/>
    <lineage>
        <taxon>Eukaryota</taxon>
        <taxon>Fungi</taxon>
        <taxon>Dikarya</taxon>
        <taxon>Ascomycota</taxon>
        <taxon>Pezizomycotina</taxon>
        <taxon>Lecanoromycetes</taxon>
        <taxon>OSLEUM clade</taxon>
        <taxon>Lecanoromycetidae</taxon>
        <taxon>Lecanorales</taxon>
        <taxon>Lecanorineae</taxon>
        <taxon>Cladoniaceae</taxon>
        <taxon>Cladonia</taxon>
    </lineage>
</organism>
<feature type="region of interest" description="Disordered" evidence="1">
    <location>
        <begin position="89"/>
        <end position="198"/>
    </location>
</feature>
<reference evidence="2" key="1">
    <citation type="submission" date="2023-03" db="EMBL/GenBank/DDBJ databases">
        <title>Complete genome of Cladonia borealis.</title>
        <authorList>
            <person name="Park H."/>
        </authorList>
    </citation>
    <scope>NUCLEOTIDE SEQUENCE</scope>
    <source>
        <strain evidence="2">ANT050790</strain>
    </source>
</reference>